<feature type="signal peptide" evidence="2">
    <location>
        <begin position="1"/>
        <end position="27"/>
    </location>
</feature>
<comment type="caution">
    <text evidence="3">The sequence shown here is derived from an EMBL/GenBank/DDBJ whole genome shotgun (WGS) entry which is preliminary data.</text>
</comment>
<feature type="compositionally biased region" description="Polar residues" evidence="1">
    <location>
        <begin position="410"/>
        <end position="425"/>
    </location>
</feature>
<keyword evidence="4" id="KW-1185">Reference proteome</keyword>
<proteinExistence type="predicted"/>
<evidence type="ECO:0000313" key="3">
    <source>
        <dbReference type="EMBL" id="ORY84833.1"/>
    </source>
</evidence>
<keyword evidence="2" id="KW-0732">Signal</keyword>
<dbReference type="EMBL" id="MCFI01000005">
    <property type="protein sequence ID" value="ORY84833.1"/>
    <property type="molecule type" value="Genomic_DNA"/>
</dbReference>
<feature type="chain" id="PRO_5012440731" evidence="2">
    <location>
        <begin position="28"/>
        <end position="459"/>
    </location>
</feature>
<reference evidence="3 4" key="1">
    <citation type="submission" date="2016-07" db="EMBL/GenBank/DDBJ databases">
        <title>Pervasive Adenine N6-methylation of Active Genes in Fungi.</title>
        <authorList>
            <consortium name="DOE Joint Genome Institute"/>
            <person name="Mondo S.J."/>
            <person name="Dannebaum R.O."/>
            <person name="Kuo R.C."/>
            <person name="Labutti K."/>
            <person name="Haridas S."/>
            <person name="Kuo A."/>
            <person name="Salamov A."/>
            <person name="Ahrendt S.R."/>
            <person name="Lipzen A."/>
            <person name="Sullivan W."/>
            <person name="Andreopoulos W.B."/>
            <person name="Clum A."/>
            <person name="Lindquist E."/>
            <person name="Daum C."/>
            <person name="Ramamoorthy G.K."/>
            <person name="Gryganskyi A."/>
            <person name="Culley D."/>
            <person name="Magnuson J.K."/>
            <person name="James T.Y."/>
            <person name="O'Malley M.A."/>
            <person name="Stajich J.E."/>
            <person name="Spatafora J.W."/>
            <person name="Visel A."/>
            <person name="Grigoriev I.V."/>
        </authorList>
    </citation>
    <scope>NUCLEOTIDE SEQUENCE [LARGE SCALE GENOMIC DNA]</scope>
    <source>
        <strain evidence="3 4">12-1054</strain>
    </source>
</reference>
<dbReference type="RefSeq" id="XP_040726616.1">
    <property type="nucleotide sequence ID" value="XM_040868867.1"/>
</dbReference>
<feature type="region of interest" description="Disordered" evidence="1">
    <location>
        <begin position="39"/>
        <end position="66"/>
    </location>
</feature>
<evidence type="ECO:0000256" key="1">
    <source>
        <dbReference type="SAM" id="MobiDB-lite"/>
    </source>
</evidence>
<evidence type="ECO:0000313" key="4">
    <source>
        <dbReference type="Proteomes" id="UP000193685"/>
    </source>
</evidence>
<feature type="region of interest" description="Disordered" evidence="1">
    <location>
        <begin position="270"/>
        <end position="295"/>
    </location>
</feature>
<sequence length="459" mass="51517">MLRFNSGGRFKPGLLLVFVLLFSLLSSFTLNSGLVAAGRPKGSKNKPKVATGEDPWLSGSQDTKKDKAVASKKGPKKCYRMKIAIIKTMEEQTSGSDECHEICQTFIHKWRESFGKKEHMPCVLGLPCVNGWSVSTDLTNTDLMYDVSKSACQSPGCKLPCTCIVQAMFWRIRQPLDFGDYASIPKHAMFGDPMLHWDDVQPIENIGDRFKCIPKFLLWTILRSGVPADSWHRLPIPEYTAEWNLSCDPTSEEVSCGCGQARGLGEDCRARQDRQGAHDAGQSSHEPGRDTNRILPFDLNQPPLEDDQSYQGMAYHFDAIREAGAYDQQRDTSLRSTFQSWNAPNDQQGYPYTRRDFEPMEQYVPQIGHDPYPYAPAVHFSSQMGVYGNDPQSTYPGYLHQGQYNFAPGQPSSGYGNDPQTNDPENQLPYLEPFADPSWPQGYPACYRTPDGGRNCGFR</sequence>
<gene>
    <name evidence="3" type="ORF">BCR37DRAFT_377663</name>
</gene>
<protein>
    <submittedName>
        <fullName evidence="3">Uncharacterized protein</fullName>
    </submittedName>
</protein>
<accession>A0A1Y2FLI8</accession>
<evidence type="ECO:0000256" key="2">
    <source>
        <dbReference type="SAM" id="SignalP"/>
    </source>
</evidence>
<dbReference type="Proteomes" id="UP000193685">
    <property type="component" value="Unassembled WGS sequence"/>
</dbReference>
<feature type="region of interest" description="Disordered" evidence="1">
    <location>
        <begin position="405"/>
        <end position="427"/>
    </location>
</feature>
<name>A0A1Y2FLI8_PROLT</name>
<organism evidence="3 4">
    <name type="scientific">Protomyces lactucae-debilis</name>
    <dbReference type="NCBI Taxonomy" id="2754530"/>
    <lineage>
        <taxon>Eukaryota</taxon>
        <taxon>Fungi</taxon>
        <taxon>Dikarya</taxon>
        <taxon>Ascomycota</taxon>
        <taxon>Taphrinomycotina</taxon>
        <taxon>Taphrinomycetes</taxon>
        <taxon>Taphrinales</taxon>
        <taxon>Protomycetaceae</taxon>
        <taxon>Protomyces</taxon>
    </lineage>
</organism>
<dbReference type="GeneID" id="63785466"/>
<dbReference type="AlphaFoldDB" id="A0A1Y2FLI8"/>